<gene>
    <name evidence="2" type="ORF">XSR1_50104</name>
</gene>
<keyword evidence="3" id="KW-1185">Reference proteome</keyword>
<dbReference type="PANTHER" id="PTHR34597:SF3">
    <property type="entry name" value="OUTER MEMBRANE TRANSPORTER CDIB"/>
    <property type="match status" value="1"/>
</dbReference>
<dbReference type="Gene3D" id="2.40.160.50">
    <property type="entry name" value="membrane protein fhac: a member of the omp85/tpsb transporter family"/>
    <property type="match status" value="1"/>
</dbReference>
<protein>
    <recommendedName>
        <fullName evidence="1">Haemolysin activator HlyB C-terminal domain-containing protein</fullName>
    </recommendedName>
</protein>
<dbReference type="GO" id="GO:0008320">
    <property type="term" value="F:protein transmembrane transporter activity"/>
    <property type="evidence" value="ECO:0007669"/>
    <property type="project" value="TreeGrafter"/>
</dbReference>
<evidence type="ECO:0000313" key="2">
    <source>
        <dbReference type="EMBL" id="CDL84702.1"/>
    </source>
</evidence>
<comment type="caution">
    <text evidence="2">The sequence shown here is derived from an EMBL/GenBank/DDBJ whole genome shotgun (WGS) entry which is preliminary data.</text>
</comment>
<name>W1J1S3_9GAMM</name>
<dbReference type="InterPro" id="IPR005565">
    <property type="entry name" value="Hemolysn_activator_HlyB_C"/>
</dbReference>
<dbReference type="InterPro" id="IPR051544">
    <property type="entry name" value="TPS_OM_transporter"/>
</dbReference>
<reference evidence="2" key="1">
    <citation type="submission" date="2013-11" db="EMBL/GenBank/DDBJ databases">
        <title>Draft genome sequence and annotation of the entomopathogenic bacteria, Xenorhabdus cabanillasi strain JM26 and Xenorhabdus szentirmai strain DSM 16338.</title>
        <authorList>
            <person name="Gualtieri M."/>
            <person name="Ogier J.C."/>
            <person name="Pages S."/>
            <person name="Givaudan A."/>
            <person name="Gaudriault S."/>
        </authorList>
    </citation>
    <scope>NUCLEOTIDE SEQUENCE [LARGE SCALE GENOMIC DNA]</scope>
    <source>
        <strain evidence="2">DSM 16338</strain>
    </source>
</reference>
<dbReference type="GO" id="GO:0046819">
    <property type="term" value="P:protein secretion by the type V secretion system"/>
    <property type="evidence" value="ECO:0007669"/>
    <property type="project" value="TreeGrafter"/>
</dbReference>
<sequence>MGRGDLSFAGKKSTKSYSAHYSVPFGYWQFGVTGSHYTYAQTIAGYGGNDILYSGESDSANAKLSRILHRNAASKTTATYEVSLRQSKNIINETEIESQKRHTSAWKWGYHRHYLGTAILDAGVSYQRGNPLVWRTSCLRRTEYGGRICDCIIQNPAMVSVP</sequence>
<dbReference type="STRING" id="1427518.XSR1_50104"/>
<evidence type="ECO:0000259" key="1">
    <source>
        <dbReference type="Pfam" id="PF03865"/>
    </source>
</evidence>
<proteinExistence type="predicted"/>
<accession>W1J1S3</accession>
<dbReference type="Pfam" id="PF03865">
    <property type="entry name" value="ShlB"/>
    <property type="match status" value="1"/>
</dbReference>
<dbReference type="EMBL" id="CBXF010000110">
    <property type="protein sequence ID" value="CDL84702.1"/>
    <property type="molecule type" value="Genomic_DNA"/>
</dbReference>
<dbReference type="GO" id="GO:0098046">
    <property type="term" value="C:type V protein secretion system complex"/>
    <property type="evidence" value="ECO:0007669"/>
    <property type="project" value="TreeGrafter"/>
</dbReference>
<organism evidence="2 3">
    <name type="scientific">Xenorhabdus szentirmaii DSM 16338</name>
    <dbReference type="NCBI Taxonomy" id="1427518"/>
    <lineage>
        <taxon>Bacteria</taxon>
        <taxon>Pseudomonadati</taxon>
        <taxon>Pseudomonadota</taxon>
        <taxon>Gammaproteobacteria</taxon>
        <taxon>Enterobacterales</taxon>
        <taxon>Morganellaceae</taxon>
        <taxon>Xenorhabdus</taxon>
    </lineage>
</organism>
<dbReference type="AlphaFoldDB" id="W1J1S3"/>
<dbReference type="Proteomes" id="UP000019202">
    <property type="component" value="Unassembled WGS sequence"/>
</dbReference>
<dbReference type="PANTHER" id="PTHR34597">
    <property type="entry name" value="SLR1661 PROTEIN"/>
    <property type="match status" value="1"/>
</dbReference>
<feature type="domain" description="Haemolysin activator HlyB C-terminal" evidence="1">
    <location>
        <begin position="6"/>
        <end position="131"/>
    </location>
</feature>
<evidence type="ECO:0000313" key="3">
    <source>
        <dbReference type="Proteomes" id="UP000019202"/>
    </source>
</evidence>